<protein>
    <recommendedName>
        <fullName evidence="4">Lipoprotein</fullName>
    </recommendedName>
</protein>
<evidence type="ECO:0008006" key="4">
    <source>
        <dbReference type="Google" id="ProtNLM"/>
    </source>
</evidence>
<sequence>MKFKYIFLFLALMGSMASCDLINGGDDNTDGSSGGSSGADQLAKEVAEAKAFYTKQGAQFKFRVHAFNGDLNNEHWMFLKEIFERNGKISFISESWTTFGGTTFVYKINATGELILDPIFGGNQLNPRNENEINAEDQLVVYQYASGAVTHGVYGNSRGVMHNLSTQKNNQTPMTNSDQGYLLNLKGKSFVFSMGLNSNTGFPSLYTFVPGVPPAADRWDLTDLPNFKNVGINFTNDASKAGNPNKVFWTWISYDAVNTTNGKLHCVSFDGNNFSTITSKAIGPVGETLSMEKKHMPVLYKNPNNLDQPYIVIRRWNNPNILDIYKYTGSSLETVAEGVNLPTTLPASNGVTRDFKEIAFTGSNVYMIAQADKRLYKLKGKEWEVIGQNLLTLDNTFTAIEGGADGLYVGLTTILQNGGPKRIAADLVYLKN</sequence>
<evidence type="ECO:0000313" key="2">
    <source>
        <dbReference type="EMBL" id="TDQ19430.1"/>
    </source>
</evidence>
<dbReference type="Proteomes" id="UP000294535">
    <property type="component" value="Unassembled WGS sequence"/>
</dbReference>
<dbReference type="RefSeq" id="WP_133553727.1">
    <property type="nucleotide sequence ID" value="NZ_SNYF01000005.1"/>
</dbReference>
<accession>A0A4R6T8R5</accession>
<feature type="chain" id="PRO_5020677648" description="Lipoprotein" evidence="1">
    <location>
        <begin position="20"/>
        <end position="432"/>
    </location>
</feature>
<organism evidence="2 3">
    <name type="scientific">Algoriphagus boseongensis</name>
    <dbReference type="NCBI Taxonomy" id="1442587"/>
    <lineage>
        <taxon>Bacteria</taxon>
        <taxon>Pseudomonadati</taxon>
        <taxon>Bacteroidota</taxon>
        <taxon>Cytophagia</taxon>
        <taxon>Cytophagales</taxon>
        <taxon>Cyclobacteriaceae</taxon>
        <taxon>Algoriphagus</taxon>
    </lineage>
</organism>
<dbReference type="AlphaFoldDB" id="A0A4R6T8R5"/>
<name>A0A4R6T8R5_9BACT</name>
<keyword evidence="1" id="KW-0732">Signal</keyword>
<keyword evidence="3" id="KW-1185">Reference proteome</keyword>
<comment type="caution">
    <text evidence="2">The sequence shown here is derived from an EMBL/GenBank/DDBJ whole genome shotgun (WGS) entry which is preliminary data.</text>
</comment>
<dbReference type="EMBL" id="SNYF01000005">
    <property type="protein sequence ID" value="TDQ19430.1"/>
    <property type="molecule type" value="Genomic_DNA"/>
</dbReference>
<dbReference type="OrthoDB" id="1489162at2"/>
<feature type="signal peptide" evidence="1">
    <location>
        <begin position="1"/>
        <end position="19"/>
    </location>
</feature>
<evidence type="ECO:0000256" key="1">
    <source>
        <dbReference type="SAM" id="SignalP"/>
    </source>
</evidence>
<reference evidence="2 3" key="1">
    <citation type="submission" date="2019-03" db="EMBL/GenBank/DDBJ databases">
        <title>Genomic Encyclopedia of Type Strains, Phase III (KMG-III): the genomes of soil and plant-associated and newly described type strains.</title>
        <authorList>
            <person name="Whitman W."/>
        </authorList>
    </citation>
    <scope>NUCLEOTIDE SEQUENCE [LARGE SCALE GENOMIC DNA]</scope>
    <source>
        <strain evidence="2 3">CECT 8446</strain>
    </source>
</reference>
<proteinExistence type="predicted"/>
<gene>
    <name evidence="2" type="ORF">DFQ04_1251</name>
</gene>
<dbReference type="PROSITE" id="PS51257">
    <property type="entry name" value="PROKAR_LIPOPROTEIN"/>
    <property type="match status" value="1"/>
</dbReference>
<evidence type="ECO:0000313" key="3">
    <source>
        <dbReference type="Proteomes" id="UP000294535"/>
    </source>
</evidence>